<keyword evidence="1" id="KW-0812">Transmembrane</keyword>
<name>A0A318NNG4_9ACTN</name>
<evidence type="ECO:0008006" key="4">
    <source>
        <dbReference type="Google" id="ProtNLM"/>
    </source>
</evidence>
<dbReference type="AlphaFoldDB" id="A0A318NNG4"/>
<comment type="caution">
    <text evidence="2">The sequence shown here is derived from an EMBL/GenBank/DDBJ whole genome shotgun (WGS) entry which is preliminary data.</text>
</comment>
<evidence type="ECO:0000313" key="2">
    <source>
        <dbReference type="EMBL" id="PYC72634.1"/>
    </source>
</evidence>
<feature type="transmembrane region" description="Helical" evidence="1">
    <location>
        <begin position="86"/>
        <end position="119"/>
    </location>
</feature>
<dbReference type="InterPro" id="IPR021214">
    <property type="entry name" value="DUF2568"/>
</dbReference>
<protein>
    <recommendedName>
        <fullName evidence="4">DUF2568 domain-containing protein</fullName>
    </recommendedName>
</protein>
<feature type="transmembrane region" description="Helical" evidence="1">
    <location>
        <begin position="14"/>
        <end position="35"/>
    </location>
</feature>
<keyword evidence="3" id="KW-1185">Reference proteome</keyword>
<dbReference type="Proteomes" id="UP000248333">
    <property type="component" value="Unassembled WGS sequence"/>
</dbReference>
<keyword evidence="1" id="KW-0472">Membrane</keyword>
<accession>A0A318NNG4</accession>
<evidence type="ECO:0000313" key="3">
    <source>
        <dbReference type="Proteomes" id="UP000248333"/>
    </source>
</evidence>
<sequence length="126" mass="13342">MAPPSRHRRPGGPAVIRAFGLLLVFLLELAVLAVGARWGWSLDVPTAVRLLAAVGVPLLLAGLWGVLGSPRARVPLRPPAKHAFQAGWFVLGGGMLALLGQPWLGLALVIVWAVVTILLRRAGRQA</sequence>
<proteinExistence type="predicted"/>
<dbReference type="OrthoDB" id="3402128at2"/>
<evidence type="ECO:0000256" key="1">
    <source>
        <dbReference type="SAM" id="Phobius"/>
    </source>
</evidence>
<gene>
    <name evidence="2" type="ORF">C7C45_09425</name>
</gene>
<reference evidence="2 3" key="1">
    <citation type="submission" date="2018-03" db="EMBL/GenBank/DDBJ databases">
        <title>Bioinformatic expansion and discovery of thiopeptide antibiotics.</title>
        <authorList>
            <person name="Schwalen C.J."/>
            <person name="Hudson G.A."/>
            <person name="Mitchell D.A."/>
        </authorList>
    </citation>
    <scope>NUCLEOTIDE SEQUENCE [LARGE SCALE GENOMIC DNA]</scope>
    <source>
        <strain evidence="2 3">NRRL 8041</strain>
    </source>
</reference>
<feature type="transmembrane region" description="Helical" evidence="1">
    <location>
        <begin position="47"/>
        <end position="66"/>
    </location>
</feature>
<dbReference type="Pfam" id="PF10823">
    <property type="entry name" value="DUF2568"/>
    <property type="match status" value="1"/>
</dbReference>
<dbReference type="EMBL" id="PYBV01000011">
    <property type="protein sequence ID" value="PYC72634.1"/>
    <property type="molecule type" value="Genomic_DNA"/>
</dbReference>
<organism evidence="2 3">
    <name type="scientific">Micromonospora arborensis</name>
    <dbReference type="NCBI Taxonomy" id="2116518"/>
    <lineage>
        <taxon>Bacteria</taxon>
        <taxon>Bacillati</taxon>
        <taxon>Actinomycetota</taxon>
        <taxon>Actinomycetes</taxon>
        <taxon>Micromonosporales</taxon>
        <taxon>Micromonosporaceae</taxon>
        <taxon>Micromonospora</taxon>
    </lineage>
</organism>
<keyword evidence="1" id="KW-1133">Transmembrane helix</keyword>